<protein>
    <submittedName>
        <fullName evidence="2">COG4223 family protein</fullName>
    </submittedName>
</protein>
<evidence type="ECO:0000313" key="3">
    <source>
        <dbReference type="Proteomes" id="UP001597474"/>
    </source>
</evidence>
<feature type="coiled-coil region" evidence="1">
    <location>
        <begin position="20"/>
        <end position="132"/>
    </location>
</feature>
<gene>
    <name evidence="2" type="ORF">ACFSUD_18400</name>
</gene>
<keyword evidence="3" id="KW-1185">Reference proteome</keyword>
<sequence length="301" mass="31288">MLIGGALAAALGFAVSELDLLELRGDNSELRDQLAQQQEQIATLQQAQSEAAAPIDMPDLSGVEADMAALNGALGDIQSRLADLEARPADAAAPQGDFSALENDLAALRQELDSQRDEIAGLRENAMSVEEATAAAARTAQVQSLLSRLTTALAEGKPLAPLLAELRDAGVNDIPAALTDIADTGPVTLANLQSRFPEAARDALASARADASSEPGGGVAGFLRRQLGARSVAPREGNDPDAVLSRAEAAVRDARLGDALAEIETLPVVAQEAMQSWLDDARARLSALTAAEDLTQRLMAN</sequence>
<comment type="caution">
    <text evidence="2">The sequence shown here is derived from an EMBL/GenBank/DDBJ whole genome shotgun (WGS) entry which is preliminary data.</text>
</comment>
<dbReference type="RefSeq" id="WP_386375969.1">
    <property type="nucleotide sequence ID" value="NZ_JBHUMP010000029.1"/>
</dbReference>
<proteinExistence type="predicted"/>
<evidence type="ECO:0000256" key="1">
    <source>
        <dbReference type="SAM" id="Coils"/>
    </source>
</evidence>
<accession>A0ABW5U6V1</accession>
<keyword evidence="1" id="KW-0175">Coiled coil</keyword>
<dbReference type="Proteomes" id="UP001597474">
    <property type="component" value="Unassembled WGS sequence"/>
</dbReference>
<dbReference type="Gene3D" id="1.10.287.1490">
    <property type="match status" value="1"/>
</dbReference>
<name>A0ABW5U6V1_9RHOB</name>
<organism evidence="2 3">
    <name type="scientific">Sulfitobacter aestuarii</name>
    <dbReference type="NCBI Taxonomy" id="2161676"/>
    <lineage>
        <taxon>Bacteria</taxon>
        <taxon>Pseudomonadati</taxon>
        <taxon>Pseudomonadota</taxon>
        <taxon>Alphaproteobacteria</taxon>
        <taxon>Rhodobacterales</taxon>
        <taxon>Roseobacteraceae</taxon>
        <taxon>Sulfitobacter</taxon>
    </lineage>
</organism>
<dbReference type="EMBL" id="JBHUMP010000029">
    <property type="protein sequence ID" value="MFD2741542.1"/>
    <property type="molecule type" value="Genomic_DNA"/>
</dbReference>
<reference evidence="3" key="1">
    <citation type="journal article" date="2019" name="Int. J. Syst. Evol. Microbiol.">
        <title>The Global Catalogue of Microorganisms (GCM) 10K type strain sequencing project: providing services to taxonomists for standard genome sequencing and annotation.</title>
        <authorList>
            <consortium name="The Broad Institute Genomics Platform"/>
            <consortium name="The Broad Institute Genome Sequencing Center for Infectious Disease"/>
            <person name="Wu L."/>
            <person name="Ma J."/>
        </authorList>
    </citation>
    <scope>NUCLEOTIDE SEQUENCE [LARGE SCALE GENOMIC DNA]</scope>
    <source>
        <strain evidence="3">TISTR 2562</strain>
    </source>
</reference>
<evidence type="ECO:0000313" key="2">
    <source>
        <dbReference type="EMBL" id="MFD2741542.1"/>
    </source>
</evidence>